<dbReference type="FunCoup" id="B3RJB2">
    <property type="interactions" value="878"/>
</dbReference>
<dbReference type="PANTHER" id="PTHR23157:SF25">
    <property type="entry name" value="GRIP AND COILED-COIL DOMAIN-CONTAINING PROTEIN 1"/>
    <property type="match status" value="1"/>
</dbReference>
<dbReference type="PROSITE" id="PS50913">
    <property type="entry name" value="GRIP"/>
    <property type="match status" value="1"/>
</dbReference>
<dbReference type="AlphaFoldDB" id="B3RJB2"/>
<dbReference type="Gene3D" id="1.10.220.60">
    <property type="entry name" value="GRIP domain"/>
    <property type="match status" value="1"/>
</dbReference>
<dbReference type="GO" id="GO:0005737">
    <property type="term" value="C:cytoplasm"/>
    <property type="evidence" value="ECO:0007669"/>
    <property type="project" value="UniProtKB-SubCell"/>
</dbReference>
<comment type="subcellular location">
    <subcellularLocation>
        <location evidence="2">Cytoplasm</location>
    </subcellularLocation>
    <subcellularLocation>
        <location evidence="1">Endomembrane system</location>
        <topology evidence="1">Peripheral membrane protein</topology>
    </subcellularLocation>
</comment>
<evidence type="ECO:0000256" key="1">
    <source>
        <dbReference type="ARBA" id="ARBA00004184"/>
    </source>
</evidence>
<dbReference type="PANTHER" id="PTHR23157">
    <property type="entry name" value="GRIP AND COILED-COIL DOMAIN-CONTAINING PROTEIN 1"/>
    <property type="match status" value="1"/>
</dbReference>
<evidence type="ECO:0000256" key="3">
    <source>
        <dbReference type="ARBA" id="ARBA00022490"/>
    </source>
</evidence>
<dbReference type="RefSeq" id="XP_002108500.1">
    <property type="nucleotide sequence ID" value="XM_002108464.1"/>
</dbReference>
<evidence type="ECO:0000256" key="5">
    <source>
        <dbReference type="ARBA" id="ARBA00023136"/>
    </source>
</evidence>
<dbReference type="HOGENOM" id="CLU_674966_0_0_1"/>
<dbReference type="STRING" id="10228.B3RJB2"/>
<protein>
    <recommendedName>
        <fullName evidence="8">GRIP domain-containing protein</fullName>
    </recommendedName>
</protein>
<dbReference type="KEGG" id="tad:TRIADDRAFT_51475"/>
<dbReference type="InterPro" id="IPR000237">
    <property type="entry name" value="GRIP_dom"/>
</dbReference>
<evidence type="ECO:0000256" key="6">
    <source>
        <dbReference type="SAM" id="Coils"/>
    </source>
</evidence>
<evidence type="ECO:0000256" key="4">
    <source>
        <dbReference type="ARBA" id="ARBA00023054"/>
    </source>
</evidence>
<evidence type="ECO:0000256" key="2">
    <source>
        <dbReference type="ARBA" id="ARBA00004496"/>
    </source>
</evidence>
<keyword evidence="4 6" id="KW-0175">Coiled coil</keyword>
<dbReference type="Pfam" id="PF01465">
    <property type="entry name" value="GRIP"/>
    <property type="match status" value="1"/>
</dbReference>
<reference evidence="9 10" key="1">
    <citation type="journal article" date="2008" name="Nature">
        <title>The Trichoplax genome and the nature of placozoans.</title>
        <authorList>
            <person name="Srivastava M."/>
            <person name="Begovic E."/>
            <person name="Chapman J."/>
            <person name="Putnam N.H."/>
            <person name="Hellsten U."/>
            <person name="Kawashima T."/>
            <person name="Kuo A."/>
            <person name="Mitros T."/>
            <person name="Salamov A."/>
            <person name="Carpenter M.L."/>
            <person name="Signorovitch A.Y."/>
            <person name="Moreno M.A."/>
            <person name="Kamm K."/>
            <person name="Grimwood J."/>
            <person name="Schmutz J."/>
            <person name="Shapiro H."/>
            <person name="Grigoriev I.V."/>
            <person name="Buss L.W."/>
            <person name="Schierwater B."/>
            <person name="Dellaporta S.L."/>
            <person name="Rokhsar D.S."/>
        </authorList>
    </citation>
    <scope>NUCLEOTIDE SEQUENCE [LARGE SCALE GENOMIC DNA]</scope>
    <source>
        <strain evidence="9 10">Grell-BS-1999</strain>
    </source>
</reference>
<evidence type="ECO:0000256" key="7">
    <source>
        <dbReference type="SAM" id="MobiDB-lite"/>
    </source>
</evidence>
<dbReference type="SMART" id="SM00755">
    <property type="entry name" value="Grip"/>
    <property type="match status" value="1"/>
</dbReference>
<dbReference type="Proteomes" id="UP000009022">
    <property type="component" value="Unassembled WGS sequence"/>
</dbReference>
<dbReference type="GeneID" id="6748920"/>
<feature type="coiled-coil region" evidence="6">
    <location>
        <begin position="302"/>
        <end position="357"/>
    </location>
</feature>
<evidence type="ECO:0000313" key="10">
    <source>
        <dbReference type="Proteomes" id="UP000009022"/>
    </source>
</evidence>
<dbReference type="InParanoid" id="B3RJB2"/>
<dbReference type="OMA" id="HEASTQH"/>
<gene>
    <name evidence="9" type="ORF">TRIADDRAFT_51475</name>
</gene>
<keyword evidence="5" id="KW-0472">Membrane</keyword>
<feature type="compositionally biased region" description="Basic and acidic residues" evidence="7">
    <location>
        <begin position="10"/>
        <end position="23"/>
    </location>
</feature>
<sequence>MEELANEQQRLQDSKNRIRDMAHRDEYRVADLERKVSELSDLIGVSEREKERDQITIRRLKEKVLQLNVENTSLTETSTKVSQQLETKALKQTNVIKPHHSAITSILPSIGLIINLDNLLGNLLCVDEEVEDPQLAYQLCKRELAQVKEDFEKFKSQTQLHAKSRSQDLNIKEYRSLQRQVVELNNKLISERSWFEGKEKEYKESINYFKVEIKDMQGKFDNDINKIKSESLAKLDEARKQMQRQRERTIELLADKEAEFSGEVTEDAVNRLLSMPATATVSSRDGILLHYQQEQAKVEIELTSLRKSKFELEEEMRDLAKREQTHLDLCKALKEEIRKLERDKSRETANLEYLKNIVLHYMEADNPISKLQIVKAIATILQFSPKESWQLNNR</sequence>
<proteinExistence type="predicted"/>
<dbReference type="InterPro" id="IPR051952">
    <property type="entry name" value="Golgi-autophagy_related"/>
</dbReference>
<dbReference type="GO" id="GO:0012505">
    <property type="term" value="C:endomembrane system"/>
    <property type="evidence" value="ECO:0007669"/>
    <property type="project" value="UniProtKB-SubCell"/>
</dbReference>
<dbReference type="OrthoDB" id="9898580at2759"/>
<name>B3RJB2_TRIAD</name>
<feature type="coiled-coil region" evidence="6">
    <location>
        <begin position="225"/>
        <end position="259"/>
    </location>
</feature>
<organism evidence="9 10">
    <name type="scientific">Trichoplax adhaerens</name>
    <name type="common">Trichoplax reptans</name>
    <dbReference type="NCBI Taxonomy" id="10228"/>
    <lineage>
        <taxon>Eukaryota</taxon>
        <taxon>Metazoa</taxon>
        <taxon>Placozoa</taxon>
        <taxon>Uniplacotomia</taxon>
        <taxon>Trichoplacea</taxon>
        <taxon>Trichoplacidae</taxon>
        <taxon>Trichoplax</taxon>
    </lineage>
</organism>
<evidence type="ECO:0000313" key="9">
    <source>
        <dbReference type="EMBL" id="EDV29298.1"/>
    </source>
</evidence>
<keyword evidence="10" id="KW-1185">Reference proteome</keyword>
<keyword evidence="3" id="KW-0963">Cytoplasm</keyword>
<dbReference type="eggNOG" id="ENOG502QQ2S">
    <property type="taxonomic scope" value="Eukaryota"/>
</dbReference>
<accession>B3RJB2</accession>
<feature type="region of interest" description="Disordered" evidence="7">
    <location>
        <begin position="1"/>
        <end position="23"/>
    </location>
</feature>
<dbReference type="EMBL" id="DS985241">
    <property type="protein sequence ID" value="EDV29298.1"/>
    <property type="molecule type" value="Genomic_DNA"/>
</dbReference>
<dbReference type="CTD" id="6748920"/>
<feature type="domain" description="GRIP" evidence="8">
    <location>
        <begin position="344"/>
        <end position="394"/>
    </location>
</feature>
<evidence type="ECO:0000259" key="8">
    <source>
        <dbReference type="PROSITE" id="PS50913"/>
    </source>
</evidence>